<reference evidence="1 2" key="1">
    <citation type="submission" date="2015-10" db="EMBL/GenBank/DDBJ databases">
        <title>Genomic differences between typical nodule nitrogen-fixing rhizobial strains and those coming from bean seeds.</title>
        <authorList>
            <person name="Peralta H."/>
            <person name="Aguilar-Vera A."/>
            <person name="Diaz R."/>
            <person name="Mora Y."/>
            <person name="Martinez-Batallar G."/>
            <person name="Salazar E."/>
            <person name="Vargas-Lagunas C."/>
            <person name="Encarnacion S."/>
            <person name="Girard L."/>
            <person name="Mora J."/>
        </authorList>
    </citation>
    <scope>NUCLEOTIDE SEQUENCE [LARGE SCALE GENOMIC DNA]</scope>
    <source>
        <strain evidence="1 2">CFNEI 73</strain>
        <plasmid evidence="1 2">C</plasmid>
    </source>
</reference>
<evidence type="ECO:0000313" key="1">
    <source>
        <dbReference type="EMBL" id="APG94675.1"/>
    </source>
</evidence>
<sequence length="482" mass="50301">MNFEPIGVITVIVGLGVLFAPVHWAFTFMVISTALGSAAAFNLPALGGASVLVPNAFLIFFCARVLMAYGEGPVLAAYAPPKAGFWLLALTMVGLMTAILLPRLFQGAIEVLTVERSVGARSIIAQVPLRFSSSNITQAVYALGGFACFGLCYAYIRRTAAPAHLVKVLLIVGAVNLGFAVADVLTYFTGTEQLLEFVRTANYALLTASEKGGFKRISGAFPEASAFADYTLVLFAATASLWLDRIRSYMTGPMAAALLVALVLSTSATALLGLAVVVPFLWSRSVASALGPRRAGRTAFLLGLAALTPIVILMIISLFPATAEAVKQFLDEILFSKADSQSGRERMTWNAAAYQTFLDTSGLGAGLGSARASSYLLVLLSNVGILGTTAFCLFVAATLGSRMPRASEGNGETASLVRAAKAGLVAGLTTSLVSGTVYDLGLTFYILAGSISALTYPRATTIQAVRAHPAGAAGRRHLGSPS</sequence>
<geneLocation type="plasmid" evidence="1 2">
    <name>C</name>
</geneLocation>
<name>A0A1L3LX45_9HYPH</name>
<dbReference type="EMBL" id="CP013110">
    <property type="protein sequence ID" value="APG94675.1"/>
    <property type="molecule type" value="Genomic_DNA"/>
</dbReference>
<evidence type="ECO:0000313" key="2">
    <source>
        <dbReference type="Proteomes" id="UP000182306"/>
    </source>
</evidence>
<dbReference type="KEGG" id="same:SAMCFNEI73_pC0963"/>
<gene>
    <name evidence="1" type="ORF">SAMCFNEI73_pC0963</name>
</gene>
<accession>A0A1L3LX45</accession>
<keyword evidence="2" id="KW-1185">Reference proteome</keyword>
<organism evidence="1 2">
    <name type="scientific">Sinorhizobium americanum</name>
    <dbReference type="NCBI Taxonomy" id="194963"/>
    <lineage>
        <taxon>Bacteria</taxon>
        <taxon>Pseudomonadati</taxon>
        <taxon>Pseudomonadota</taxon>
        <taxon>Alphaproteobacteria</taxon>
        <taxon>Hyphomicrobiales</taxon>
        <taxon>Rhizobiaceae</taxon>
        <taxon>Sinorhizobium/Ensifer group</taxon>
        <taxon>Sinorhizobium</taxon>
    </lineage>
</organism>
<dbReference type="Proteomes" id="UP000182306">
    <property type="component" value="Plasmid C"/>
</dbReference>
<keyword evidence="1" id="KW-0614">Plasmid</keyword>
<proteinExistence type="predicted"/>
<protein>
    <submittedName>
        <fullName evidence="1">Cytochrome c-type biogenesis protein DsbD, protein-disulfide reductase</fullName>
    </submittedName>
</protein>
<dbReference type="AlphaFoldDB" id="A0A1L3LX45"/>